<dbReference type="PANTHER" id="PTHR34373:SF8">
    <property type="entry name" value="SHUGOSHIN"/>
    <property type="match status" value="1"/>
</dbReference>
<keyword evidence="3" id="KW-1185">Reference proteome</keyword>
<comment type="caution">
    <text evidence="2">The sequence shown here is derived from an EMBL/GenBank/DDBJ whole genome shotgun (WGS) entry which is preliminary data.</text>
</comment>
<proteinExistence type="predicted"/>
<dbReference type="InterPro" id="IPR044693">
    <property type="entry name" value="SGO_plant"/>
</dbReference>
<dbReference type="Proteomes" id="UP001152523">
    <property type="component" value="Unassembled WGS sequence"/>
</dbReference>
<accession>A0AAV0EKI1</accession>
<evidence type="ECO:0000313" key="2">
    <source>
        <dbReference type="EMBL" id="CAH9124247.1"/>
    </source>
</evidence>
<evidence type="ECO:0000256" key="1">
    <source>
        <dbReference type="SAM" id="MobiDB-lite"/>
    </source>
</evidence>
<gene>
    <name evidence="2" type="ORF">CEPIT_LOCUS25841</name>
</gene>
<dbReference type="EMBL" id="CAMAPF010000933">
    <property type="protein sequence ID" value="CAH9124247.1"/>
    <property type="molecule type" value="Genomic_DNA"/>
</dbReference>
<dbReference type="GO" id="GO:0045144">
    <property type="term" value="P:meiotic sister chromatid segregation"/>
    <property type="evidence" value="ECO:0007669"/>
    <property type="project" value="InterPro"/>
</dbReference>
<dbReference type="GO" id="GO:0000775">
    <property type="term" value="C:chromosome, centromeric region"/>
    <property type="evidence" value="ECO:0007669"/>
    <property type="project" value="InterPro"/>
</dbReference>
<reference evidence="2" key="1">
    <citation type="submission" date="2022-07" db="EMBL/GenBank/DDBJ databases">
        <authorList>
            <person name="Macas J."/>
            <person name="Novak P."/>
            <person name="Neumann P."/>
        </authorList>
    </citation>
    <scope>NUCLEOTIDE SEQUENCE</scope>
</reference>
<organism evidence="2 3">
    <name type="scientific">Cuscuta epithymum</name>
    <dbReference type="NCBI Taxonomy" id="186058"/>
    <lineage>
        <taxon>Eukaryota</taxon>
        <taxon>Viridiplantae</taxon>
        <taxon>Streptophyta</taxon>
        <taxon>Embryophyta</taxon>
        <taxon>Tracheophyta</taxon>
        <taxon>Spermatophyta</taxon>
        <taxon>Magnoliopsida</taxon>
        <taxon>eudicotyledons</taxon>
        <taxon>Gunneridae</taxon>
        <taxon>Pentapetalae</taxon>
        <taxon>asterids</taxon>
        <taxon>lamiids</taxon>
        <taxon>Solanales</taxon>
        <taxon>Convolvulaceae</taxon>
        <taxon>Cuscuteae</taxon>
        <taxon>Cuscuta</taxon>
        <taxon>Cuscuta subgen. Cuscuta</taxon>
    </lineage>
</organism>
<evidence type="ECO:0000313" key="3">
    <source>
        <dbReference type="Proteomes" id="UP001152523"/>
    </source>
</evidence>
<dbReference type="PANTHER" id="PTHR34373">
    <property type="entry name" value="SHUGOSHIN 2"/>
    <property type="match status" value="1"/>
</dbReference>
<sequence>MVKKSSSFGSIVRKRLSDITTSLPQLKPGIDFQKENRSSKDFVDHLVKENIALARLIQERNKAIEMSGIELNALRAGFQKVQLQNWNLAQSNTHMLAELHFNKEKVKALQHELVCKEAMLKARFDVKHKEGEVGGCTPNADAKPNKSNRKLQATRSRSMVHSTTSQQASEKTIADSKRHCLRRQSACSRMPQQEAAKKAFECEDIASKCDKMVEDGHTPSGNKSSCLKRATLGRPLRRAAGKVQVPLNMKMRISD</sequence>
<feature type="compositionally biased region" description="Polar residues" evidence="1">
    <location>
        <begin position="150"/>
        <end position="169"/>
    </location>
</feature>
<name>A0AAV0EKI1_9ASTE</name>
<dbReference type="GO" id="GO:0034090">
    <property type="term" value="P:maintenance of meiotic sister chromatid cohesion"/>
    <property type="evidence" value="ECO:0007669"/>
    <property type="project" value="InterPro"/>
</dbReference>
<dbReference type="AlphaFoldDB" id="A0AAV0EKI1"/>
<feature type="region of interest" description="Disordered" evidence="1">
    <location>
        <begin position="133"/>
        <end position="169"/>
    </location>
</feature>
<evidence type="ECO:0008006" key="4">
    <source>
        <dbReference type="Google" id="ProtNLM"/>
    </source>
</evidence>
<protein>
    <recommendedName>
        <fullName evidence="4">Shugoshin C-terminal domain-containing protein</fullName>
    </recommendedName>
</protein>